<feature type="region of interest" description="Disordered" evidence="1">
    <location>
        <begin position="1"/>
        <end position="66"/>
    </location>
</feature>
<dbReference type="RefSeq" id="XP_028151570.1">
    <property type="nucleotide sequence ID" value="XM_028295769.1"/>
</dbReference>
<protein>
    <submittedName>
        <fullName evidence="2">Uncharacterized protein LOC114344949</fullName>
    </submittedName>
</protein>
<dbReference type="PANTHER" id="PTHR10773">
    <property type="entry name" value="DNA-DIRECTED RNA POLYMERASES I, II, AND III SUBUNIT RPABC2"/>
    <property type="match status" value="1"/>
</dbReference>
<sequence length="143" mass="17006">MINPAETVEQDKNETRNSEEQLEDFSSSDSVADPDYIQDQDYLSESDDIPQPTTIQDKQLTMKRKAQPEEWIRNKAKRLRNSGKEYVTKSKEKKMRPVRKVGRPCTDKCKLKCANKFTEEQRQAIFKVYYDLPDIERKRFYIF</sequence>
<accession>A0A6P7H6I5</accession>
<reference evidence="2" key="1">
    <citation type="submission" date="2025-08" db="UniProtKB">
        <authorList>
            <consortium name="RefSeq"/>
        </authorList>
    </citation>
    <scope>IDENTIFICATION</scope>
    <source>
        <tissue evidence="2">Whole insect</tissue>
    </source>
</reference>
<dbReference type="PANTHER" id="PTHR10773:SF19">
    <property type="match status" value="1"/>
</dbReference>
<feature type="compositionally biased region" description="Acidic residues" evidence="1">
    <location>
        <begin position="36"/>
        <end position="48"/>
    </location>
</feature>
<feature type="compositionally biased region" description="Basic and acidic residues" evidence="1">
    <location>
        <begin position="9"/>
        <end position="19"/>
    </location>
</feature>
<evidence type="ECO:0000313" key="2">
    <source>
        <dbReference type="RefSeq" id="XP_028151570.1"/>
    </source>
</evidence>
<organism evidence="2">
    <name type="scientific">Diabrotica virgifera virgifera</name>
    <name type="common">western corn rootworm</name>
    <dbReference type="NCBI Taxonomy" id="50390"/>
    <lineage>
        <taxon>Eukaryota</taxon>
        <taxon>Metazoa</taxon>
        <taxon>Ecdysozoa</taxon>
        <taxon>Arthropoda</taxon>
        <taxon>Hexapoda</taxon>
        <taxon>Insecta</taxon>
        <taxon>Pterygota</taxon>
        <taxon>Neoptera</taxon>
        <taxon>Endopterygota</taxon>
        <taxon>Coleoptera</taxon>
        <taxon>Polyphaga</taxon>
        <taxon>Cucujiformia</taxon>
        <taxon>Chrysomeloidea</taxon>
        <taxon>Chrysomelidae</taxon>
        <taxon>Galerucinae</taxon>
        <taxon>Diabroticina</taxon>
        <taxon>Diabroticites</taxon>
        <taxon>Diabrotica</taxon>
    </lineage>
</organism>
<dbReference type="InParanoid" id="A0A6P7H6I5"/>
<evidence type="ECO:0000256" key="1">
    <source>
        <dbReference type="SAM" id="MobiDB-lite"/>
    </source>
</evidence>
<proteinExistence type="predicted"/>
<dbReference type="AlphaFoldDB" id="A0A6P7H6I5"/>
<gene>
    <name evidence="2" type="primary">LOC114344949</name>
</gene>
<name>A0A6P7H6I5_DIAVI</name>